<comment type="caution">
    <text evidence="2">The sequence shown here is derived from an EMBL/GenBank/DDBJ whole genome shotgun (WGS) entry which is preliminary data.</text>
</comment>
<reference evidence="2 3" key="1">
    <citation type="submission" date="2016-01" db="EMBL/GenBank/DDBJ databases">
        <title>Investigation of taxonomic status of Bacillus aminovorans.</title>
        <authorList>
            <person name="Verma A."/>
            <person name="Pal Y."/>
            <person name="Krishnamurthi S."/>
        </authorList>
    </citation>
    <scope>NUCLEOTIDE SEQUENCE [LARGE SCALE GENOMIC DNA]</scope>
    <source>
        <strain evidence="2 3">DSM 4337</strain>
    </source>
</reference>
<protein>
    <recommendedName>
        <fullName evidence="1">DUF3991 domain-containing protein</fullName>
    </recommendedName>
</protein>
<organism evidence="2 3">
    <name type="scientific">Domibacillus aminovorans</name>
    <dbReference type="NCBI Taxonomy" id="29332"/>
    <lineage>
        <taxon>Bacteria</taxon>
        <taxon>Bacillati</taxon>
        <taxon>Bacillota</taxon>
        <taxon>Bacilli</taxon>
        <taxon>Bacillales</taxon>
        <taxon>Bacillaceae</taxon>
        <taxon>Domibacillus</taxon>
    </lineage>
</organism>
<dbReference type="OrthoDB" id="9803716at2"/>
<gene>
    <name evidence="2" type="ORF">AWH48_16945</name>
</gene>
<dbReference type="Pfam" id="PF13155">
    <property type="entry name" value="Toprim_2"/>
    <property type="match status" value="1"/>
</dbReference>
<feature type="domain" description="DUF3991" evidence="1">
    <location>
        <begin position="123"/>
        <end position="193"/>
    </location>
</feature>
<evidence type="ECO:0000313" key="2">
    <source>
        <dbReference type="EMBL" id="OAH58684.1"/>
    </source>
</evidence>
<sequence length="319" mass="36765">MAKKSVTADEIMKARDVDLLLYLEAKGEQFKKEGAYYRHVEHDSLVIKDNMYAWNSRSEKGYGAINFAKMFYGMTFVEAVQDINNGDYPTISAEKGPREQKKIEPFVYPVEYEVKDRTAAKDYLVNERKIDERLVNWLFDKDLIAQDQRKNIVFKWREQGRKGEVVGADRQGTTKMDNKRGSFKQILPNGKQHSGFTVDIGKPETLYFFESPIDMLSYWSIQKGKLDNARLRSMNGLKFKTLFQSTIDAKKEGLEIKKVVLGIDNDKGGHEFIKKLNSIVKWDILETALPPTLGDDWNNELKKLSAVSPTKIRETSLER</sequence>
<dbReference type="RefSeq" id="WP_063974517.1">
    <property type="nucleotide sequence ID" value="NZ_LQWZ01000007.1"/>
</dbReference>
<dbReference type="EMBL" id="LQWZ01000007">
    <property type="protein sequence ID" value="OAH58684.1"/>
    <property type="molecule type" value="Genomic_DNA"/>
</dbReference>
<proteinExistence type="predicted"/>
<dbReference type="Gene3D" id="3.40.1360.10">
    <property type="match status" value="1"/>
</dbReference>
<name>A0A177L025_9BACI</name>
<accession>A0A177L025</accession>
<dbReference type="InterPro" id="IPR025054">
    <property type="entry name" value="DUF3991"/>
</dbReference>
<evidence type="ECO:0000313" key="3">
    <source>
        <dbReference type="Proteomes" id="UP000077271"/>
    </source>
</evidence>
<evidence type="ECO:0000259" key="1">
    <source>
        <dbReference type="Pfam" id="PF13154"/>
    </source>
</evidence>
<dbReference type="Pfam" id="PF13154">
    <property type="entry name" value="DUF3991"/>
    <property type="match status" value="1"/>
</dbReference>
<dbReference type="Proteomes" id="UP000077271">
    <property type="component" value="Unassembled WGS sequence"/>
</dbReference>
<dbReference type="SUPFAM" id="SSF57783">
    <property type="entry name" value="Zinc beta-ribbon"/>
    <property type="match status" value="1"/>
</dbReference>
<dbReference type="AlphaFoldDB" id="A0A177L025"/>